<feature type="domain" description="Heterokaryon incompatibility" evidence="1">
    <location>
        <begin position="1"/>
        <end position="101"/>
    </location>
</feature>
<proteinExistence type="predicted"/>
<dbReference type="EMBL" id="PVQB02001584">
    <property type="protein sequence ID" value="KAF4331617.1"/>
    <property type="molecule type" value="Genomic_DNA"/>
</dbReference>
<evidence type="ECO:0000313" key="3">
    <source>
        <dbReference type="Proteomes" id="UP000730481"/>
    </source>
</evidence>
<dbReference type="InterPro" id="IPR010730">
    <property type="entry name" value="HET"/>
</dbReference>
<evidence type="ECO:0000259" key="1">
    <source>
        <dbReference type="Pfam" id="PF06985"/>
    </source>
</evidence>
<name>A0A9P5DKT1_9HYPO</name>
<dbReference type="OrthoDB" id="2157530at2759"/>
<reference evidence="2" key="1">
    <citation type="journal article" date="2017" name="Mycologia">
        <title>Fusarium algeriense, sp. nov., a novel toxigenic crown rot pathogen of durum wheat from Algeria is nested in the Fusarium burgessii species complex.</title>
        <authorList>
            <person name="Laraba I."/>
            <person name="Keddad A."/>
            <person name="Boureghda H."/>
            <person name="Abdallah N."/>
            <person name="Vaughan M.M."/>
            <person name="Proctor R.H."/>
            <person name="Busman M."/>
            <person name="O'Donnell K."/>
        </authorList>
    </citation>
    <scope>NUCLEOTIDE SEQUENCE</scope>
    <source>
        <strain evidence="2">NRRL 25174</strain>
    </source>
</reference>
<dbReference type="AlphaFoldDB" id="A0A9P5DKT1"/>
<dbReference type="PANTHER" id="PTHR24148">
    <property type="entry name" value="ANKYRIN REPEAT DOMAIN-CONTAINING PROTEIN 39 HOMOLOG-RELATED"/>
    <property type="match status" value="1"/>
</dbReference>
<reference evidence="2" key="2">
    <citation type="submission" date="2020-02" db="EMBL/GenBank/DDBJ databases">
        <title>Identification and distribution of gene clusters putatively required for synthesis of sphingolipid metabolism inhibitors in phylogenetically diverse species of the filamentous fungus Fusarium.</title>
        <authorList>
            <person name="Kim H.-S."/>
            <person name="Busman M."/>
            <person name="Brown D.W."/>
            <person name="Divon H."/>
            <person name="Uhlig S."/>
            <person name="Proctor R.H."/>
        </authorList>
    </citation>
    <scope>NUCLEOTIDE SEQUENCE</scope>
    <source>
        <strain evidence="2">NRRL 25174</strain>
    </source>
</reference>
<dbReference type="Pfam" id="PF06985">
    <property type="entry name" value="HET"/>
    <property type="match status" value="1"/>
</dbReference>
<dbReference type="Proteomes" id="UP000730481">
    <property type="component" value="Unassembled WGS sequence"/>
</dbReference>
<gene>
    <name evidence="2" type="ORF">FBEOM_14625</name>
</gene>
<comment type="caution">
    <text evidence="2">The sequence shown here is derived from an EMBL/GenBank/DDBJ whole genome shotgun (WGS) entry which is preliminary data.</text>
</comment>
<organism evidence="2 3">
    <name type="scientific">Fusarium beomiforme</name>
    <dbReference type="NCBI Taxonomy" id="44412"/>
    <lineage>
        <taxon>Eukaryota</taxon>
        <taxon>Fungi</taxon>
        <taxon>Dikarya</taxon>
        <taxon>Ascomycota</taxon>
        <taxon>Pezizomycotina</taxon>
        <taxon>Sordariomycetes</taxon>
        <taxon>Hypocreomycetidae</taxon>
        <taxon>Hypocreales</taxon>
        <taxon>Nectriaceae</taxon>
        <taxon>Fusarium</taxon>
        <taxon>Fusarium burgessii species complex</taxon>
    </lineage>
</organism>
<evidence type="ECO:0000313" key="2">
    <source>
        <dbReference type="EMBL" id="KAF4331617.1"/>
    </source>
</evidence>
<protein>
    <submittedName>
        <fullName evidence="2">Het-domain protein</fullName>
    </submittedName>
</protein>
<keyword evidence="3" id="KW-1185">Reference proteome</keyword>
<dbReference type="InterPro" id="IPR052895">
    <property type="entry name" value="HetReg/Transcr_Mod"/>
</dbReference>
<dbReference type="PANTHER" id="PTHR24148:SF64">
    <property type="entry name" value="HETEROKARYON INCOMPATIBILITY DOMAIN-CONTAINING PROTEIN"/>
    <property type="match status" value="1"/>
</dbReference>
<accession>A0A9P5DKT1</accession>
<sequence>MGTGYAQAELVISWLGPHNDNAAIAVEAIVTIARELPPSPTVRVAGEMAKHEQDAADFRVLEKVSFLYEEERSGAEGNKTWMAVLNFFNLPCWSRIWIYQEVVLARHCVFTCGPRTSLLLDQLLRAEAWALRMRDHRPADKPQFLSPSMWQFFTGIGGTF</sequence>